<comment type="caution">
    <text evidence="1">The sequence shown here is derived from an EMBL/GenBank/DDBJ whole genome shotgun (WGS) entry which is preliminary data.</text>
</comment>
<proteinExistence type="predicted"/>
<sequence>MGGHSRPLRCGSERKEQNASYVLMTLLRCGDGGECCESRGQNTGSILRQLKITRRLSTTCLKSILEYFGHIVRRDGYNLEKIVVTGKVKERDLEDVARFVGRIKSALLLTPKCILL</sequence>
<dbReference type="Proteomes" id="UP000838756">
    <property type="component" value="Unassembled WGS sequence"/>
</dbReference>
<gene>
    <name evidence="1" type="primary">jg18277</name>
    <name evidence="1" type="ORF">PAEG_LOCUS23768</name>
</gene>
<keyword evidence="2" id="KW-1185">Reference proteome</keyword>
<dbReference type="EMBL" id="CAKXAJ010026167">
    <property type="protein sequence ID" value="CAH2260600.1"/>
    <property type="molecule type" value="Genomic_DNA"/>
</dbReference>
<name>A0A8S4SJ84_9NEOP</name>
<dbReference type="AlphaFoldDB" id="A0A8S4SJ84"/>
<evidence type="ECO:0000313" key="2">
    <source>
        <dbReference type="Proteomes" id="UP000838756"/>
    </source>
</evidence>
<evidence type="ECO:0000313" key="1">
    <source>
        <dbReference type="EMBL" id="CAH2260600.1"/>
    </source>
</evidence>
<protein>
    <submittedName>
        <fullName evidence="1">Jg18277 protein</fullName>
    </submittedName>
</protein>
<accession>A0A8S4SJ84</accession>
<reference evidence="1" key="1">
    <citation type="submission" date="2022-03" db="EMBL/GenBank/DDBJ databases">
        <authorList>
            <person name="Lindestad O."/>
        </authorList>
    </citation>
    <scope>NUCLEOTIDE SEQUENCE</scope>
</reference>
<organism evidence="1 2">
    <name type="scientific">Pararge aegeria aegeria</name>
    <dbReference type="NCBI Taxonomy" id="348720"/>
    <lineage>
        <taxon>Eukaryota</taxon>
        <taxon>Metazoa</taxon>
        <taxon>Ecdysozoa</taxon>
        <taxon>Arthropoda</taxon>
        <taxon>Hexapoda</taxon>
        <taxon>Insecta</taxon>
        <taxon>Pterygota</taxon>
        <taxon>Neoptera</taxon>
        <taxon>Endopterygota</taxon>
        <taxon>Lepidoptera</taxon>
        <taxon>Glossata</taxon>
        <taxon>Ditrysia</taxon>
        <taxon>Papilionoidea</taxon>
        <taxon>Nymphalidae</taxon>
        <taxon>Satyrinae</taxon>
        <taxon>Satyrini</taxon>
        <taxon>Parargina</taxon>
        <taxon>Pararge</taxon>
    </lineage>
</organism>
<dbReference type="OrthoDB" id="7490433at2759"/>